<feature type="transmembrane region" description="Helical" evidence="1">
    <location>
        <begin position="303"/>
        <end position="322"/>
    </location>
</feature>
<dbReference type="EMBL" id="BONX01000022">
    <property type="protein sequence ID" value="GIG96663.1"/>
    <property type="molecule type" value="Genomic_DNA"/>
</dbReference>
<comment type="caution">
    <text evidence="2">The sequence shown here is derived from an EMBL/GenBank/DDBJ whole genome shotgun (WGS) entry which is preliminary data.</text>
</comment>
<feature type="transmembrane region" description="Helical" evidence="1">
    <location>
        <begin position="189"/>
        <end position="207"/>
    </location>
</feature>
<feature type="transmembrane region" description="Helical" evidence="1">
    <location>
        <begin position="124"/>
        <end position="149"/>
    </location>
</feature>
<sequence length="542" mass="54773">MTAFTGTTRLTRLALRRDRVKLLVWALAVPGVGAAVAQSVSGIYGTESDRIGYATTSAASVVARAFNGPVSGPSLGSVVTAEAYTMLALLAALLSTFAVVRHTRQNEETGRAELLGSAVVGRHAPLTAALLTTVAANVLSGLLLALVLVAGDLPVAGSLALGAAITGIGVSFAAIAAVTAQISGTARGANGMAAAVVGLAFLLRAAGDAWGTVSADGMRVVSAWPSWLSPLGWANQVQPFDGNRWPVLALTAGFSLLAIGTAFVLTAHRDLGSGVLAVRRGPAVAARGLLNPGGLAWRLQRGVVLGWAIGILVMGLSMGSVGDQLDSFVGENEAASELIAQLGGTEELVDAFLGTMMAMFALAVAGFAVQAVLRLRAEEAAGTLEGILATAVGRPRWLLSHLLWAALGAVVLLALAGASTGLGYGLVSGDVPGEVARLTVAGLVQAPAALVLAGLVVVLFGLLPRLSVALSWSAFLLCVLLGQLGALLELPQPVLNLSPFTHLPAVPAADPSATPLVLLLAVAVALTGLGLATFRRRDLAIG</sequence>
<feature type="transmembrane region" description="Helical" evidence="1">
    <location>
        <begin position="155"/>
        <end position="177"/>
    </location>
</feature>
<feature type="transmembrane region" description="Helical" evidence="1">
    <location>
        <begin position="245"/>
        <end position="265"/>
    </location>
</feature>
<feature type="transmembrane region" description="Helical" evidence="1">
    <location>
        <begin position="351"/>
        <end position="373"/>
    </location>
</feature>
<gene>
    <name evidence="2" type="ORF">Pma05_32360</name>
</gene>
<feature type="transmembrane region" description="Helical" evidence="1">
    <location>
        <begin position="22"/>
        <end position="44"/>
    </location>
</feature>
<keyword evidence="1" id="KW-0472">Membrane</keyword>
<dbReference type="Proteomes" id="UP000621500">
    <property type="component" value="Unassembled WGS sequence"/>
</dbReference>
<evidence type="ECO:0000313" key="2">
    <source>
        <dbReference type="EMBL" id="GIG96663.1"/>
    </source>
</evidence>
<feature type="transmembrane region" description="Helical" evidence="1">
    <location>
        <begin position="438"/>
        <end position="462"/>
    </location>
</feature>
<organism evidence="2 3">
    <name type="scientific">Plantactinospora mayteni</name>
    <dbReference type="NCBI Taxonomy" id="566021"/>
    <lineage>
        <taxon>Bacteria</taxon>
        <taxon>Bacillati</taxon>
        <taxon>Actinomycetota</taxon>
        <taxon>Actinomycetes</taxon>
        <taxon>Micromonosporales</taxon>
        <taxon>Micromonosporaceae</taxon>
        <taxon>Plantactinospora</taxon>
    </lineage>
</organism>
<protein>
    <submittedName>
        <fullName evidence="2">Exporter of polyketide antibiotics</fullName>
    </submittedName>
</protein>
<keyword evidence="1" id="KW-0812">Transmembrane</keyword>
<keyword evidence="1" id="KW-1133">Transmembrane helix</keyword>
<feature type="transmembrane region" description="Helical" evidence="1">
    <location>
        <begin position="469"/>
        <end position="488"/>
    </location>
</feature>
<evidence type="ECO:0000256" key="1">
    <source>
        <dbReference type="SAM" id="Phobius"/>
    </source>
</evidence>
<keyword evidence="3" id="KW-1185">Reference proteome</keyword>
<feature type="transmembrane region" description="Helical" evidence="1">
    <location>
        <begin position="83"/>
        <end position="103"/>
    </location>
</feature>
<evidence type="ECO:0000313" key="3">
    <source>
        <dbReference type="Proteomes" id="UP000621500"/>
    </source>
</evidence>
<feature type="transmembrane region" description="Helical" evidence="1">
    <location>
        <begin position="513"/>
        <end position="534"/>
    </location>
</feature>
<feature type="transmembrane region" description="Helical" evidence="1">
    <location>
        <begin position="402"/>
        <end position="426"/>
    </location>
</feature>
<dbReference type="RefSeq" id="WP_203858213.1">
    <property type="nucleotide sequence ID" value="NZ_BAAAZQ010000001.1"/>
</dbReference>
<accession>A0ABQ4EPV2</accession>
<reference evidence="2 3" key="1">
    <citation type="submission" date="2021-01" db="EMBL/GenBank/DDBJ databases">
        <title>Whole genome shotgun sequence of Plantactinospora mayteni NBRC 109088.</title>
        <authorList>
            <person name="Komaki H."/>
            <person name="Tamura T."/>
        </authorList>
    </citation>
    <scope>NUCLEOTIDE SEQUENCE [LARGE SCALE GENOMIC DNA]</scope>
    <source>
        <strain evidence="2 3">NBRC 109088</strain>
    </source>
</reference>
<name>A0ABQ4EPV2_9ACTN</name>
<proteinExistence type="predicted"/>